<dbReference type="PROSITE" id="PS00922">
    <property type="entry name" value="TRANSGLYCOSYLASE"/>
    <property type="match status" value="1"/>
</dbReference>
<dbReference type="SUPFAM" id="SSF53955">
    <property type="entry name" value="Lysozyme-like"/>
    <property type="match status" value="1"/>
</dbReference>
<protein>
    <recommendedName>
        <fullName evidence="3">Transglycosylase SLT domain-containing protein</fullName>
    </recommendedName>
</protein>
<evidence type="ECO:0000256" key="1">
    <source>
        <dbReference type="ARBA" id="ARBA00007734"/>
    </source>
</evidence>
<name>A0A2J6WR32_9BACT</name>
<dbReference type="CDD" id="cd16896">
    <property type="entry name" value="LT_Slt70-like"/>
    <property type="match status" value="1"/>
</dbReference>
<dbReference type="InterPro" id="IPR008258">
    <property type="entry name" value="Transglycosylase_SLT_dom_1"/>
</dbReference>
<proteinExistence type="inferred from homology"/>
<dbReference type="AlphaFoldDB" id="A0A2J6WR32"/>
<dbReference type="InterPro" id="IPR023346">
    <property type="entry name" value="Lysozyme-like_dom_sf"/>
</dbReference>
<organism evidence="4 5">
    <name type="scientific">Calditerrivibrio nitroreducens</name>
    <dbReference type="NCBI Taxonomy" id="477976"/>
    <lineage>
        <taxon>Bacteria</taxon>
        <taxon>Pseudomonadati</taxon>
        <taxon>Deferribacterota</taxon>
        <taxon>Deferribacteres</taxon>
        <taxon>Deferribacterales</taxon>
        <taxon>Calditerrivibrionaceae</taxon>
    </lineage>
</organism>
<dbReference type="Proteomes" id="UP000242881">
    <property type="component" value="Unassembled WGS sequence"/>
</dbReference>
<evidence type="ECO:0000256" key="2">
    <source>
        <dbReference type="SAM" id="Phobius"/>
    </source>
</evidence>
<dbReference type="PANTHER" id="PTHR37423">
    <property type="entry name" value="SOLUBLE LYTIC MUREIN TRANSGLYCOSYLASE-RELATED"/>
    <property type="match status" value="1"/>
</dbReference>
<feature type="transmembrane region" description="Helical" evidence="2">
    <location>
        <begin position="21"/>
        <end position="39"/>
    </location>
</feature>
<dbReference type="GO" id="GO:0008933">
    <property type="term" value="F:peptidoglycan lytic transglycosylase activity"/>
    <property type="evidence" value="ECO:0007669"/>
    <property type="project" value="InterPro"/>
</dbReference>
<keyword evidence="2" id="KW-0472">Membrane</keyword>
<evidence type="ECO:0000313" key="5">
    <source>
        <dbReference type="Proteomes" id="UP000242881"/>
    </source>
</evidence>
<dbReference type="InterPro" id="IPR000189">
    <property type="entry name" value="Transglyc_AS"/>
</dbReference>
<evidence type="ECO:0000313" key="4">
    <source>
        <dbReference type="EMBL" id="PMP72852.1"/>
    </source>
</evidence>
<comment type="caution">
    <text evidence="4">The sequence shown here is derived from an EMBL/GenBank/DDBJ whole genome shotgun (WGS) entry which is preliminary data.</text>
</comment>
<dbReference type="PANTHER" id="PTHR37423:SF2">
    <property type="entry name" value="MEMBRANE-BOUND LYTIC MUREIN TRANSGLYCOSYLASE C"/>
    <property type="match status" value="1"/>
</dbReference>
<keyword evidence="2" id="KW-0812">Transmembrane</keyword>
<dbReference type="Pfam" id="PF01464">
    <property type="entry name" value="SLT"/>
    <property type="match status" value="1"/>
</dbReference>
<accession>A0A2J6WR32</accession>
<feature type="domain" description="Transglycosylase SLT" evidence="3">
    <location>
        <begin position="109"/>
        <end position="209"/>
    </location>
</feature>
<evidence type="ECO:0000259" key="3">
    <source>
        <dbReference type="Pfam" id="PF01464"/>
    </source>
</evidence>
<reference evidence="4 5" key="1">
    <citation type="submission" date="2018-01" db="EMBL/GenBank/DDBJ databases">
        <title>Metagenomic assembled genomes from two thermal pools in the Uzon Caldera, Kamchatka, Russia.</title>
        <authorList>
            <person name="Wilkins L."/>
            <person name="Ettinger C."/>
        </authorList>
    </citation>
    <scope>NUCLEOTIDE SEQUENCE [LARGE SCALE GENOMIC DNA]</scope>
    <source>
        <strain evidence="4">ZAV-05</strain>
    </source>
</reference>
<dbReference type="GO" id="GO:0016020">
    <property type="term" value="C:membrane"/>
    <property type="evidence" value="ECO:0007669"/>
    <property type="project" value="InterPro"/>
</dbReference>
<dbReference type="EMBL" id="PNIN01000015">
    <property type="protein sequence ID" value="PMP72852.1"/>
    <property type="molecule type" value="Genomic_DNA"/>
</dbReference>
<comment type="similarity">
    <text evidence="1">Belongs to the transglycosylase Slt family.</text>
</comment>
<sequence>MEIYSTIIYILFMKMESKISFWVKFLISIAITIVLLFLVKVGVDYFTFKYYLVRKEKIELEYMKKITYHNLLKNQVNFYNDVINISDYIKRNDFYHNEINNYELALAIVQESYKKKLDPYLVVAIMDVESDFRADSESIKGAKGLMQIKDDTARYIAVKENIKVSTRRINDLLINVKLGISYYSYLLKKFDGNHKYALIAYNIGVNKVYSLMTLKINLPKSYYNKVKDRYNFITKLYQKVPLNI</sequence>
<gene>
    <name evidence="4" type="ORF">C0187_00810</name>
</gene>
<keyword evidence="2" id="KW-1133">Transmembrane helix</keyword>
<dbReference type="Gene3D" id="1.10.530.10">
    <property type="match status" value="1"/>
</dbReference>
<dbReference type="GO" id="GO:0000270">
    <property type="term" value="P:peptidoglycan metabolic process"/>
    <property type="evidence" value="ECO:0007669"/>
    <property type="project" value="InterPro"/>
</dbReference>